<name>A0A1H2SUL6_9FLAO</name>
<dbReference type="GO" id="GO:0046872">
    <property type="term" value="F:metal ion binding"/>
    <property type="evidence" value="ECO:0007669"/>
    <property type="project" value="UniProtKB-KW"/>
</dbReference>
<dbReference type="CDD" id="cd16153">
    <property type="entry name" value="sulfatase_like"/>
    <property type="match status" value="1"/>
</dbReference>
<dbReference type="STRING" id="762486.SAMN05444411_101541"/>
<keyword evidence="1" id="KW-0479">Metal-binding</keyword>
<gene>
    <name evidence="4" type="ORF">SAMN05444411_101541</name>
</gene>
<dbReference type="EMBL" id="FNNJ01000001">
    <property type="protein sequence ID" value="SDW35135.1"/>
    <property type="molecule type" value="Genomic_DNA"/>
</dbReference>
<keyword evidence="2" id="KW-0378">Hydrolase</keyword>
<dbReference type="GO" id="GO:0005737">
    <property type="term" value="C:cytoplasm"/>
    <property type="evidence" value="ECO:0007669"/>
    <property type="project" value="TreeGrafter"/>
</dbReference>
<protein>
    <submittedName>
        <fullName evidence="4">Arylsulfatase A</fullName>
    </submittedName>
</protein>
<proteinExistence type="predicted"/>
<evidence type="ECO:0000313" key="4">
    <source>
        <dbReference type="EMBL" id="SDW35135.1"/>
    </source>
</evidence>
<dbReference type="OrthoDB" id="1390125at2"/>
<evidence type="ECO:0000313" key="5">
    <source>
        <dbReference type="Proteomes" id="UP000199595"/>
    </source>
</evidence>
<dbReference type="Proteomes" id="UP000199595">
    <property type="component" value="Unassembled WGS sequence"/>
</dbReference>
<dbReference type="PANTHER" id="PTHR45953">
    <property type="entry name" value="IDURONATE 2-SULFATASE"/>
    <property type="match status" value="1"/>
</dbReference>
<accession>A0A1H2SUL6</accession>
<reference evidence="4 5" key="1">
    <citation type="submission" date="2016-10" db="EMBL/GenBank/DDBJ databases">
        <authorList>
            <person name="de Groot N.N."/>
        </authorList>
    </citation>
    <scope>NUCLEOTIDE SEQUENCE [LARGE SCALE GENOMIC DNA]</scope>
    <source>
        <strain evidence="4 5">DSM 24956</strain>
    </source>
</reference>
<evidence type="ECO:0000256" key="1">
    <source>
        <dbReference type="ARBA" id="ARBA00022723"/>
    </source>
</evidence>
<sequence>MRINNLKYAILILISLLDVKNSNGQSKPNILWIITDDHRPDSIEYFNEVTTGKKESSLGYVSSPNINKMAKEGTMFTNAFCNSPMCTPSRSSMQSGRYPFRSGHYKFKSNQTAEHTRPTVSQTLRENGYGTAVFGKTGWGIQNKGGDKAFYDHTIQFGRDLLRQGFGDIYTSGGKYEFPDGIFEVVYSDETVIYPDGKTVSYRKQQRDGEILKKDKVLKTKIDEEFDILRVYTRPNQGLIIGGVNPQPIGKTLDSYVLQEFENYLKNQDKRFKTLAGKEIDGASSTKPLMVNIGYTWPHTPVLPPKKFRDKFKNKKYNIPEFSTDELSNFPPQLVTLYNECKADQLTDEEKLQAIQDYYAFCAYGDALIGESVEAFKKYCKKNKQEYIIIFTIGDHGWHLGEQGIMAKFGPWKQSVHNAAIVVSSDKNKFPAGKVVDNIVEFVDFAPTMLTSAGININEEKYNYLDGYNLAEVISKPEETNREYAIGEVNVVCGHRAFMRTKDFGFSMRTRDRWDVANSTNLNKDIQWALTCERLKADMALYDLRVDPLEKHNLANDKKYLALADWFRNKLGSIVLGDGRAEVDWIKPNSYSISNFAGGADDKKLSIPKNIIPEI</sequence>
<dbReference type="SUPFAM" id="SSF53649">
    <property type="entry name" value="Alkaline phosphatase-like"/>
    <property type="match status" value="1"/>
</dbReference>
<keyword evidence="5" id="KW-1185">Reference proteome</keyword>
<dbReference type="InterPro" id="IPR000917">
    <property type="entry name" value="Sulfatase_N"/>
</dbReference>
<feature type="domain" description="Sulfatase N-terminal" evidence="3">
    <location>
        <begin position="28"/>
        <end position="455"/>
    </location>
</feature>
<dbReference type="Pfam" id="PF00884">
    <property type="entry name" value="Sulfatase"/>
    <property type="match status" value="1"/>
</dbReference>
<evidence type="ECO:0000259" key="3">
    <source>
        <dbReference type="Pfam" id="PF00884"/>
    </source>
</evidence>
<dbReference type="AlphaFoldDB" id="A0A1H2SUL6"/>
<dbReference type="PANTHER" id="PTHR45953:SF1">
    <property type="entry name" value="IDURONATE 2-SULFATASE"/>
    <property type="match status" value="1"/>
</dbReference>
<dbReference type="Gene3D" id="3.40.720.10">
    <property type="entry name" value="Alkaline Phosphatase, subunit A"/>
    <property type="match status" value="1"/>
</dbReference>
<organism evidence="4 5">
    <name type="scientific">Lutibacter oricola</name>
    <dbReference type="NCBI Taxonomy" id="762486"/>
    <lineage>
        <taxon>Bacteria</taxon>
        <taxon>Pseudomonadati</taxon>
        <taxon>Bacteroidota</taxon>
        <taxon>Flavobacteriia</taxon>
        <taxon>Flavobacteriales</taxon>
        <taxon>Flavobacteriaceae</taxon>
        <taxon>Lutibacter</taxon>
    </lineage>
</organism>
<dbReference type="GO" id="GO:0008484">
    <property type="term" value="F:sulfuric ester hydrolase activity"/>
    <property type="evidence" value="ECO:0007669"/>
    <property type="project" value="TreeGrafter"/>
</dbReference>
<evidence type="ECO:0000256" key="2">
    <source>
        <dbReference type="ARBA" id="ARBA00022801"/>
    </source>
</evidence>
<dbReference type="InterPro" id="IPR017850">
    <property type="entry name" value="Alkaline_phosphatase_core_sf"/>
</dbReference>
<dbReference type="RefSeq" id="WP_090119432.1">
    <property type="nucleotide sequence ID" value="NZ_FNNJ01000001.1"/>
</dbReference>